<protein>
    <submittedName>
        <fullName evidence="1">Uncharacterized protein</fullName>
    </submittedName>
</protein>
<evidence type="ECO:0000313" key="1">
    <source>
        <dbReference type="EMBL" id="MBB6054471.1"/>
    </source>
</evidence>
<reference evidence="1 2" key="1">
    <citation type="submission" date="2020-08" db="EMBL/GenBank/DDBJ databases">
        <title>Genomic Encyclopedia of Type Strains, Phase IV (KMG-IV): sequencing the most valuable type-strain genomes for metagenomic binning, comparative biology and taxonomic classification.</title>
        <authorList>
            <person name="Goeker M."/>
        </authorList>
    </citation>
    <scope>NUCLEOTIDE SEQUENCE [LARGE SCALE GENOMIC DNA]</scope>
    <source>
        <strain evidence="1 2">DSM 22975</strain>
    </source>
</reference>
<proteinExistence type="predicted"/>
<name>A0A841GGT9_9GAMM</name>
<gene>
    <name evidence="1" type="ORF">HNR75_000336</name>
</gene>
<evidence type="ECO:0000313" key="2">
    <source>
        <dbReference type="Proteomes" id="UP000585721"/>
    </source>
</evidence>
<sequence>MAVEDRAGRDREGVIAVAAAPLAADLDEIVLGNAGSMGK</sequence>
<organism evidence="1 2">
    <name type="scientific">Tolumonas osonensis</name>
    <dbReference type="NCBI Taxonomy" id="675874"/>
    <lineage>
        <taxon>Bacteria</taxon>
        <taxon>Pseudomonadati</taxon>
        <taxon>Pseudomonadota</taxon>
        <taxon>Gammaproteobacteria</taxon>
        <taxon>Aeromonadales</taxon>
        <taxon>Aeromonadaceae</taxon>
        <taxon>Tolumonas</taxon>
    </lineage>
</organism>
<comment type="caution">
    <text evidence="1">The sequence shown here is derived from an EMBL/GenBank/DDBJ whole genome shotgun (WGS) entry which is preliminary data.</text>
</comment>
<dbReference type="Proteomes" id="UP000585721">
    <property type="component" value="Unassembled WGS sequence"/>
</dbReference>
<accession>A0A841GGT9</accession>
<dbReference type="AlphaFoldDB" id="A0A841GGT9"/>
<keyword evidence="2" id="KW-1185">Reference proteome</keyword>
<dbReference type="EMBL" id="JACHGR010000001">
    <property type="protein sequence ID" value="MBB6054471.1"/>
    <property type="molecule type" value="Genomic_DNA"/>
</dbReference>